<comment type="caution">
    <text evidence="4">The sequence shown here is derived from an EMBL/GenBank/DDBJ whole genome shotgun (WGS) entry which is preliminary data.</text>
</comment>
<evidence type="ECO:0000313" key="5">
    <source>
        <dbReference type="Proteomes" id="UP000309788"/>
    </source>
</evidence>
<proteinExistence type="inferred from homology"/>
<dbReference type="InterPro" id="IPR002410">
    <property type="entry name" value="Peptidase_S33"/>
</dbReference>
<keyword evidence="2 4" id="KW-0378">Hydrolase</keyword>
<evidence type="ECO:0000256" key="2">
    <source>
        <dbReference type="ARBA" id="ARBA00022801"/>
    </source>
</evidence>
<reference evidence="4 5" key="1">
    <citation type="submission" date="2019-05" db="EMBL/GenBank/DDBJ databases">
        <authorList>
            <person name="Qu J.-H."/>
        </authorList>
    </citation>
    <scope>NUCLEOTIDE SEQUENCE [LARGE SCALE GENOMIC DNA]</scope>
    <source>
        <strain evidence="4 5">Z12</strain>
    </source>
</reference>
<organism evidence="4 5">
    <name type="scientific">Dyadobacter sediminis</name>
    <dbReference type="NCBI Taxonomy" id="1493691"/>
    <lineage>
        <taxon>Bacteria</taxon>
        <taxon>Pseudomonadati</taxon>
        <taxon>Bacteroidota</taxon>
        <taxon>Cytophagia</taxon>
        <taxon>Cytophagales</taxon>
        <taxon>Spirosomataceae</taxon>
        <taxon>Dyadobacter</taxon>
    </lineage>
</organism>
<name>A0A5R9KB79_9BACT</name>
<evidence type="ECO:0000259" key="3">
    <source>
        <dbReference type="Pfam" id="PF00561"/>
    </source>
</evidence>
<dbReference type="GO" id="GO:0006508">
    <property type="term" value="P:proteolysis"/>
    <property type="evidence" value="ECO:0007669"/>
    <property type="project" value="InterPro"/>
</dbReference>
<comment type="similarity">
    <text evidence="1">Belongs to the peptidase S33 family.</text>
</comment>
<dbReference type="GO" id="GO:0008233">
    <property type="term" value="F:peptidase activity"/>
    <property type="evidence" value="ECO:0007669"/>
    <property type="project" value="InterPro"/>
</dbReference>
<sequence length="335" mass="38468">MRLLTRLSMFCLLFGLICCKEKDTQPREDATFFLRHKGADMPIWVKGNRQPDKIVLFVHGGPGDCAMCYRYYLKDLESDVMMAYWDQRVAGASSGKVDPATLRYAQFEEDMELVVSLLKKQYPGAQIYLLAHSFGVELAWQYLTKGDNQRHIAGAMMVNGMFSYYRWLYQVREWALKRAREKGNKEAEDFLTANPVTPQNTGTVDWEGIYRWMHKLDGNPVSVYSDKKYVINYALGSPNTALAQFTHSKAYGYYGDIESRTFEKGNLLQHVRIPVGLFWGKKDGIVPCEIGQESKDLLKNAIVTQVIFEQSWHEPFITETAEFVNAVRTFVGQQL</sequence>
<protein>
    <submittedName>
        <fullName evidence="4">Alpha/beta hydrolase</fullName>
    </submittedName>
</protein>
<accession>A0A5R9KB79</accession>
<dbReference type="Gene3D" id="3.40.50.1820">
    <property type="entry name" value="alpha/beta hydrolase"/>
    <property type="match status" value="1"/>
</dbReference>
<feature type="domain" description="AB hydrolase-1" evidence="3">
    <location>
        <begin position="54"/>
        <end position="319"/>
    </location>
</feature>
<keyword evidence="5" id="KW-1185">Reference proteome</keyword>
<evidence type="ECO:0000256" key="1">
    <source>
        <dbReference type="ARBA" id="ARBA00010088"/>
    </source>
</evidence>
<dbReference type="RefSeq" id="WP_138282143.1">
    <property type="nucleotide sequence ID" value="NZ_BMGE01000003.1"/>
</dbReference>
<dbReference type="PRINTS" id="PR00793">
    <property type="entry name" value="PROAMNOPTASE"/>
</dbReference>
<dbReference type="InterPro" id="IPR000073">
    <property type="entry name" value="AB_hydrolase_1"/>
</dbReference>
<evidence type="ECO:0000313" key="4">
    <source>
        <dbReference type="EMBL" id="TLU92034.1"/>
    </source>
</evidence>
<dbReference type="Proteomes" id="UP000309788">
    <property type="component" value="Unassembled WGS sequence"/>
</dbReference>
<dbReference type="InterPro" id="IPR029058">
    <property type="entry name" value="AB_hydrolase_fold"/>
</dbReference>
<gene>
    <name evidence="4" type="ORF">FEM55_14865</name>
</gene>
<dbReference type="SUPFAM" id="SSF53474">
    <property type="entry name" value="alpha/beta-Hydrolases"/>
    <property type="match status" value="1"/>
</dbReference>
<dbReference type="AlphaFoldDB" id="A0A5R9KB79"/>
<dbReference type="EMBL" id="VCEI01000025">
    <property type="protein sequence ID" value="TLU92034.1"/>
    <property type="molecule type" value="Genomic_DNA"/>
</dbReference>
<dbReference type="Pfam" id="PF00561">
    <property type="entry name" value="Abhydrolase_1"/>
    <property type="match status" value="1"/>
</dbReference>
<dbReference type="OrthoDB" id="9796770at2"/>